<keyword evidence="3" id="KW-0276">Fatty acid metabolism</keyword>
<dbReference type="PROSITE" id="PS00455">
    <property type="entry name" value="AMP_BINDING"/>
    <property type="match status" value="1"/>
</dbReference>
<dbReference type="InterPro" id="IPR040097">
    <property type="entry name" value="FAAL/FAAC"/>
</dbReference>
<keyword evidence="8" id="KW-1185">Reference proteome</keyword>
<evidence type="ECO:0000256" key="5">
    <source>
        <dbReference type="SAM" id="Coils"/>
    </source>
</evidence>
<keyword evidence="2" id="KW-0436">Ligase</keyword>
<dbReference type="Gene3D" id="3.30.300.30">
    <property type="match status" value="1"/>
</dbReference>
<evidence type="ECO:0000313" key="7">
    <source>
        <dbReference type="EMBL" id="GLW63547.1"/>
    </source>
</evidence>
<dbReference type="InterPro" id="IPR020845">
    <property type="entry name" value="AMP-binding_CS"/>
</dbReference>
<dbReference type="InterPro" id="IPR045851">
    <property type="entry name" value="AMP-bd_C_sf"/>
</dbReference>
<feature type="domain" description="AMP-dependent synthetase/ligase" evidence="6">
    <location>
        <begin position="12"/>
        <end position="412"/>
    </location>
</feature>
<dbReference type="Pfam" id="PF00501">
    <property type="entry name" value="AMP-binding"/>
    <property type="match status" value="1"/>
</dbReference>
<accession>A0A9W6PU06</accession>
<evidence type="ECO:0000256" key="3">
    <source>
        <dbReference type="ARBA" id="ARBA00022832"/>
    </source>
</evidence>
<dbReference type="GO" id="GO:0006633">
    <property type="term" value="P:fatty acid biosynthetic process"/>
    <property type="evidence" value="ECO:0007669"/>
    <property type="project" value="TreeGrafter"/>
</dbReference>
<reference evidence="7" key="1">
    <citation type="submission" date="2023-02" db="EMBL/GenBank/DDBJ databases">
        <title>Actinomadura rubrobrunea NBRC 14622.</title>
        <authorList>
            <person name="Ichikawa N."/>
            <person name="Sato H."/>
            <person name="Tonouchi N."/>
        </authorList>
    </citation>
    <scope>NUCLEOTIDE SEQUENCE</scope>
    <source>
        <strain evidence="7">NBRC 14622</strain>
    </source>
</reference>
<dbReference type="GO" id="GO:0071766">
    <property type="term" value="P:Actinobacterium-type cell wall biogenesis"/>
    <property type="evidence" value="ECO:0007669"/>
    <property type="project" value="UniProtKB-ARBA"/>
</dbReference>
<keyword evidence="4" id="KW-0443">Lipid metabolism</keyword>
<comment type="similarity">
    <text evidence="1">Belongs to the ATP-dependent AMP-binding enzyme family.</text>
</comment>
<gene>
    <name evidence="7" type="ORF">Arub01_17910</name>
</gene>
<keyword evidence="5" id="KW-0175">Coiled coil</keyword>
<evidence type="ECO:0000256" key="4">
    <source>
        <dbReference type="ARBA" id="ARBA00023098"/>
    </source>
</evidence>
<dbReference type="Gene3D" id="3.40.50.12780">
    <property type="entry name" value="N-terminal domain of ligase-like"/>
    <property type="match status" value="1"/>
</dbReference>
<dbReference type="GO" id="GO:0070566">
    <property type="term" value="F:adenylyltransferase activity"/>
    <property type="evidence" value="ECO:0007669"/>
    <property type="project" value="TreeGrafter"/>
</dbReference>
<protein>
    <recommendedName>
        <fullName evidence="6">AMP-dependent synthetase/ligase domain-containing protein</fullName>
    </recommendedName>
</protein>
<dbReference type="InterPro" id="IPR042099">
    <property type="entry name" value="ANL_N_sf"/>
</dbReference>
<name>A0A9W6PU06_9ACTN</name>
<sequence length="595" mass="63377">MKSTIPLTDVLWRRAQEQPTATAYRFLADGTPATAVDHTYRDVADRAAVVAAELDGAAGRRVVLAVDPGLDYVAALYGVLAAGATAVPSFPPVGRRATARFLGILADCAPSAVLLSSWAAQRVAELADRLPPALRGVRWLTVDEEFFARHADPPRYRPRAADPALLQYTSGSTGDPKGIVLDHDNLVANCVALQHHMGVDPGRVGLSWLPPYHDMGLMGTIMLALHGGWPLIMFSPVHFVQRPARWLRAIGEYGVTISVAPNFAFDMCVDSVDEDDLDGLDLGSLRQLYCGAEPVLATTMKRFTERFAPYGYRPEALIPCYGLAEATLFVAGKPDGTSMRTLRVDRAALERGRVRPAGAHDPAAAAAELVSCGAVAHGHEVLIVDPDTRRPVPPGTVGEIWVRGPSVARGYHGRPDLSAELFAARPAADGADAPADGAPSDRTYLRTGDAGFVDGGELYVTGRLKDVVIVAGRNLYPQDIEVSVLAARPELRRAAAFAVRPRGRAEELVVVAELRDARARANRELAELRDAVVAAVAADHAVRPAEVHLGPPGTVPTTTSGKVRRSAAREAFEKGELRTLPVAGDVLAAARGVPA</sequence>
<dbReference type="GO" id="GO:0016874">
    <property type="term" value="F:ligase activity"/>
    <property type="evidence" value="ECO:0007669"/>
    <property type="project" value="UniProtKB-KW"/>
</dbReference>
<dbReference type="PANTHER" id="PTHR22754:SF32">
    <property type="entry name" value="DISCO-INTERACTING PROTEIN 2"/>
    <property type="match status" value="1"/>
</dbReference>
<evidence type="ECO:0000313" key="8">
    <source>
        <dbReference type="Proteomes" id="UP001165124"/>
    </source>
</evidence>
<dbReference type="CDD" id="cd05931">
    <property type="entry name" value="FAAL"/>
    <property type="match status" value="1"/>
</dbReference>
<dbReference type="InterPro" id="IPR000873">
    <property type="entry name" value="AMP-dep_synth/lig_dom"/>
</dbReference>
<dbReference type="PANTHER" id="PTHR22754">
    <property type="entry name" value="DISCO-INTERACTING PROTEIN 2 DIP2 -RELATED"/>
    <property type="match status" value="1"/>
</dbReference>
<evidence type="ECO:0000259" key="6">
    <source>
        <dbReference type="Pfam" id="PF00501"/>
    </source>
</evidence>
<feature type="coiled-coil region" evidence="5">
    <location>
        <begin position="511"/>
        <end position="538"/>
    </location>
</feature>
<comment type="caution">
    <text evidence="7">The sequence shown here is derived from an EMBL/GenBank/DDBJ whole genome shotgun (WGS) entry which is preliminary data.</text>
</comment>
<proteinExistence type="inferred from homology"/>
<organism evidence="7 8">
    <name type="scientific">Actinomadura rubrobrunea</name>
    <dbReference type="NCBI Taxonomy" id="115335"/>
    <lineage>
        <taxon>Bacteria</taxon>
        <taxon>Bacillati</taxon>
        <taxon>Actinomycetota</taxon>
        <taxon>Actinomycetes</taxon>
        <taxon>Streptosporangiales</taxon>
        <taxon>Thermomonosporaceae</taxon>
        <taxon>Actinomadura</taxon>
    </lineage>
</organism>
<evidence type="ECO:0000256" key="2">
    <source>
        <dbReference type="ARBA" id="ARBA00022598"/>
    </source>
</evidence>
<dbReference type="FunFam" id="3.40.50.12780:FF:000013">
    <property type="entry name" value="Long-chain-fatty-acid--AMP ligase FadD32"/>
    <property type="match status" value="1"/>
</dbReference>
<dbReference type="SUPFAM" id="SSF56801">
    <property type="entry name" value="Acetyl-CoA synthetase-like"/>
    <property type="match status" value="1"/>
</dbReference>
<dbReference type="GO" id="GO:0005886">
    <property type="term" value="C:plasma membrane"/>
    <property type="evidence" value="ECO:0007669"/>
    <property type="project" value="TreeGrafter"/>
</dbReference>
<dbReference type="Proteomes" id="UP001165124">
    <property type="component" value="Unassembled WGS sequence"/>
</dbReference>
<dbReference type="AlphaFoldDB" id="A0A9W6PU06"/>
<dbReference type="EMBL" id="BSRZ01000003">
    <property type="protein sequence ID" value="GLW63547.1"/>
    <property type="molecule type" value="Genomic_DNA"/>
</dbReference>
<evidence type="ECO:0000256" key="1">
    <source>
        <dbReference type="ARBA" id="ARBA00006432"/>
    </source>
</evidence>
<dbReference type="RefSeq" id="WP_067912762.1">
    <property type="nucleotide sequence ID" value="NZ_BSRZ01000003.1"/>
</dbReference>